<dbReference type="SUPFAM" id="SSF53807">
    <property type="entry name" value="Helical backbone' metal receptor"/>
    <property type="match status" value="1"/>
</dbReference>
<dbReference type="RefSeq" id="WP_136371672.1">
    <property type="nucleotide sequence ID" value="NZ_SSOB01000028.1"/>
</dbReference>
<comment type="caution">
    <text evidence="7">The sequence shown here is derived from an EMBL/GenBank/DDBJ whole genome shotgun (WGS) entry which is preliminary data.</text>
</comment>
<dbReference type="PANTHER" id="PTHR30532:SF26">
    <property type="entry name" value="IRON(3+)-HYDROXAMATE-BINDING PROTEIN FHUD"/>
    <property type="match status" value="1"/>
</dbReference>
<feature type="compositionally biased region" description="Low complexity" evidence="5">
    <location>
        <begin position="35"/>
        <end position="65"/>
    </location>
</feature>
<evidence type="ECO:0000256" key="5">
    <source>
        <dbReference type="SAM" id="MobiDB-lite"/>
    </source>
</evidence>
<feature type="domain" description="Fe/B12 periplasmic-binding" evidence="6">
    <location>
        <begin position="85"/>
        <end position="349"/>
    </location>
</feature>
<proteinExistence type="inferred from homology"/>
<dbReference type="GO" id="GO:1901678">
    <property type="term" value="P:iron coordination entity transport"/>
    <property type="evidence" value="ECO:0007669"/>
    <property type="project" value="UniProtKB-ARBA"/>
</dbReference>
<comment type="similarity">
    <text evidence="2">Belongs to the bacterial solute-binding protein 8 family.</text>
</comment>
<dbReference type="PROSITE" id="PS50983">
    <property type="entry name" value="FE_B12_PBP"/>
    <property type="match status" value="1"/>
</dbReference>
<evidence type="ECO:0000256" key="2">
    <source>
        <dbReference type="ARBA" id="ARBA00008814"/>
    </source>
</evidence>
<name>A0A4S4BM50_9BACL</name>
<evidence type="ECO:0000256" key="4">
    <source>
        <dbReference type="ARBA" id="ARBA00022729"/>
    </source>
</evidence>
<gene>
    <name evidence="7" type="ORF">E6C55_20400</name>
</gene>
<keyword evidence="8" id="KW-1185">Reference proteome</keyword>
<feature type="region of interest" description="Disordered" evidence="5">
    <location>
        <begin position="30"/>
        <end position="73"/>
    </location>
</feature>
<dbReference type="Pfam" id="PF01497">
    <property type="entry name" value="Peripla_BP_2"/>
    <property type="match status" value="1"/>
</dbReference>
<dbReference type="Proteomes" id="UP000310636">
    <property type="component" value="Unassembled WGS sequence"/>
</dbReference>
<protein>
    <recommendedName>
        <fullName evidence="6">Fe/B12 periplasmic-binding domain-containing protein</fullName>
    </recommendedName>
</protein>
<accession>A0A4S4BM50</accession>
<evidence type="ECO:0000313" key="7">
    <source>
        <dbReference type="EMBL" id="THF75868.1"/>
    </source>
</evidence>
<sequence length="354" mass="38506">MSSHHTSSKTGFMIVMLLLLSVLSAACGSNERSEPSAAQPSQAAAASESSASPESGPSSAASAPAKTTRTVIDDLNREVEVPLEPKRIVAGEFAPELLTLGIKPIASGDNGFKVVYTLDQMEGVERIGDPPNPETIVLLSPDLVVAPTVFLDIYPDEMEKIAQVAPVYYLSYEQDPVYGIYRKLAELVGQSAKADSWIEEFEKEAEQARETIKSAIGDETVSIVRIEKGRLRVYLNRNFAGYMVRSALKLPAPEEVDEELIKTPFGSAVQISLESLPEFAGDHLFVIVREEGDDNEAFREIEESGLWKSLDAVKNGKLHFLDTDSYYGSDIVTIRETMKEAADMLAAAPSSNGE</sequence>
<evidence type="ECO:0000256" key="3">
    <source>
        <dbReference type="ARBA" id="ARBA00022448"/>
    </source>
</evidence>
<dbReference type="EMBL" id="SSOB01000028">
    <property type="protein sequence ID" value="THF75868.1"/>
    <property type="molecule type" value="Genomic_DNA"/>
</dbReference>
<dbReference type="PANTHER" id="PTHR30532">
    <property type="entry name" value="IRON III DICITRATE-BINDING PERIPLASMIC PROTEIN"/>
    <property type="match status" value="1"/>
</dbReference>
<evidence type="ECO:0000259" key="6">
    <source>
        <dbReference type="PROSITE" id="PS50983"/>
    </source>
</evidence>
<comment type="subcellular location">
    <subcellularLocation>
        <location evidence="1">Cell envelope</location>
    </subcellularLocation>
</comment>
<dbReference type="OrthoDB" id="2241086at2"/>
<dbReference type="InterPro" id="IPR051313">
    <property type="entry name" value="Bact_iron-sidero_bind"/>
</dbReference>
<evidence type="ECO:0000256" key="1">
    <source>
        <dbReference type="ARBA" id="ARBA00004196"/>
    </source>
</evidence>
<dbReference type="GO" id="GO:0030288">
    <property type="term" value="C:outer membrane-bounded periplasmic space"/>
    <property type="evidence" value="ECO:0007669"/>
    <property type="project" value="TreeGrafter"/>
</dbReference>
<evidence type="ECO:0000313" key="8">
    <source>
        <dbReference type="Proteomes" id="UP000310636"/>
    </source>
</evidence>
<organism evidence="7 8">
    <name type="scientific">Cohnella fermenti</name>
    <dbReference type="NCBI Taxonomy" id="2565925"/>
    <lineage>
        <taxon>Bacteria</taxon>
        <taxon>Bacillati</taxon>
        <taxon>Bacillota</taxon>
        <taxon>Bacilli</taxon>
        <taxon>Bacillales</taxon>
        <taxon>Paenibacillaceae</taxon>
        <taxon>Cohnella</taxon>
    </lineage>
</organism>
<keyword evidence="3" id="KW-0813">Transport</keyword>
<dbReference type="Gene3D" id="3.40.50.1980">
    <property type="entry name" value="Nitrogenase molybdenum iron protein domain"/>
    <property type="match status" value="2"/>
</dbReference>
<dbReference type="InterPro" id="IPR002491">
    <property type="entry name" value="ABC_transptr_periplasmic_BD"/>
</dbReference>
<keyword evidence="4" id="KW-0732">Signal</keyword>
<reference evidence="7 8" key="1">
    <citation type="submission" date="2019-04" db="EMBL/GenBank/DDBJ databases">
        <title>Cohnella sp. nov. isolated from preserved vegetables.</title>
        <authorList>
            <person name="Lin S.-Y."/>
            <person name="Hung M.-H."/>
            <person name="Young C.-C."/>
        </authorList>
    </citation>
    <scope>NUCLEOTIDE SEQUENCE [LARGE SCALE GENOMIC DNA]</scope>
    <source>
        <strain evidence="7 8">CC-MHH1044</strain>
    </source>
</reference>
<dbReference type="AlphaFoldDB" id="A0A4S4BM50"/>